<sequence length="136" mass="15136">MSVNNLKNNINQIAIETSNGLSTDLEQPHRPSMGSYPSPLSLWQSMSMPFLSLDFSQLGSNNFFASQMMRKLQENARLHEEVQKKRKGQDFGLIESLIKSTLERSVSPDSKSPLLLSTDSVESLSGCKGTEDVKNE</sequence>
<organism evidence="2 3">
    <name type="scientific">Caerostris extrusa</name>
    <name type="common">Bark spider</name>
    <name type="synonym">Caerostris bankana</name>
    <dbReference type="NCBI Taxonomy" id="172846"/>
    <lineage>
        <taxon>Eukaryota</taxon>
        <taxon>Metazoa</taxon>
        <taxon>Ecdysozoa</taxon>
        <taxon>Arthropoda</taxon>
        <taxon>Chelicerata</taxon>
        <taxon>Arachnida</taxon>
        <taxon>Araneae</taxon>
        <taxon>Araneomorphae</taxon>
        <taxon>Entelegynae</taxon>
        <taxon>Araneoidea</taxon>
        <taxon>Araneidae</taxon>
        <taxon>Caerostris</taxon>
    </lineage>
</organism>
<reference evidence="2 3" key="1">
    <citation type="submission" date="2021-06" db="EMBL/GenBank/DDBJ databases">
        <title>Caerostris extrusa draft genome.</title>
        <authorList>
            <person name="Kono N."/>
            <person name="Arakawa K."/>
        </authorList>
    </citation>
    <scope>NUCLEOTIDE SEQUENCE [LARGE SCALE GENOMIC DNA]</scope>
</reference>
<dbReference type="AlphaFoldDB" id="A0AAV4RDI1"/>
<feature type="compositionally biased region" description="Polar residues" evidence="1">
    <location>
        <begin position="106"/>
        <end position="123"/>
    </location>
</feature>
<keyword evidence="3" id="KW-1185">Reference proteome</keyword>
<accession>A0AAV4RDI1</accession>
<dbReference type="Proteomes" id="UP001054945">
    <property type="component" value="Unassembled WGS sequence"/>
</dbReference>
<evidence type="ECO:0000256" key="1">
    <source>
        <dbReference type="SAM" id="MobiDB-lite"/>
    </source>
</evidence>
<feature type="region of interest" description="Disordered" evidence="1">
    <location>
        <begin position="106"/>
        <end position="136"/>
    </location>
</feature>
<name>A0AAV4RDI1_CAEEX</name>
<evidence type="ECO:0000313" key="2">
    <source>
        <dbReference type="EMBL" id="GIY19755.1"/>
    </source>
</evidence>
<dbReference type="EMBL" id="BPLR01007789">
    <property type="protein sequence ID" value="GIY19755.1"/>
    <property type="molecule type" value="Genomic_DNA"/>
</dbReference>
<evidence type="ECO:0000313" key="3">
    <source>
        <dbReference type="Proteomes" id="UP001054945"/>
    </source>
</evidence>
<proteinExistence type="predicted"/>
<comment type="caution">
    <text evidence="2">The sequence shown here is derived from an EMBL/GenBank/DDBJ whole genome shotgun (WGS) entry which is preliminary data.</text>
</comment>
<gene>
    <name evidence="2" type="primary">Mblk-1</name>
    <name evidence="2" type="ORF">CEXT_622561</name>
</gene>
<protein>
    <submittedName>
        <fullName evidence="2">Mushroom body large-type Kenyon cell-specific protein 1</fullName>
    </submittedName>
</protein>